<reference evidence="2 3" key="1">
    <citation type="submission" date="2018-08" db="EMBL/GenBank/DDBJ databases">
        <title>Streptomyces NEAU-D10 sp. nov., a novel Actinomycete isolated from soil.</title>
        <authorList>
            <person name="Jin L."/>
        </authorList>
    </citation>
    <scope>NUCLEOTIDE SEQUENCE [LARGE SCALE GENOMIC DNA]</scope>
    <source>
        <strain evidence="2 3">NEAU-D10</strain>
    </source>
</reference>
<gene>
    <name evidence="2" type="ORF">DY245_23680</name>
</gene>
<sequence>MAHEPMPTQEDILLEGFLALETPTGFRAELIEGEIVVTPPTDGDHEDYLSIIGRQVNRASATDMQVSGHKGLLLPGADDQPADHVIPDATIAPLARRLFRGAAPWMPSDGVSMVVEVTSTQPRNDREGKRRAYARAAIPLYLLVDRDKSTVTLFTEPKDGDYREAHCLPFGKPIPLPAPFSFDLETADFL</sequence>
<keyword evidence="2" id="KW-0378">Hydrolase</keyword>
<protein>
    <submittedName>
        <fullName evidence="2">Uma2 family endonuclease</fullName>
    </submittedName>
</protein>
<dbReference type="Pfam" id="PF05685">
    <property type="entry name" value="Uma2"/>
    <property type="match status" value="1"/>
</dbReference>
<keyword evidence="3" id="KW-1185">Reference proteome</keyword>
<dbReference type="InterPro" id="IPR011335">
    <property type="entry name" value="Restrct_endonuc-II-like"/>
</dbReference>
<keyword evidence="2" id="KW-0255">Endonuclease</keyword>
<dbReference type="CDD" id="cd06260">
    <property type="entry name" value="DUF820-like"/>
    <property type="match status" value="1"/>
</dbReference>
<dbReference type="Gene3D" id="3.90.1570.10">
    <property type="entry name" value="tt1808, chain A"/>
    <property type="match status" value="1"/>
</dbReference>
<dbReference type="InterPro" id="IPR012296">
    <property type="entry name" value="Nuclease_put_TT1808"/>
</dbReference>
<dbReference type="EMBL" id="QUAC01000189">
    <property type="protein sequence ID" value="REK88007.1"/>
    <property type="molecule type" value="Genomic_DNA"/>
</dbReference>
<comment type="caution">
    <text evidence="2">The sequence shown here is derived from an EMBL/GenBank/DDBJ whole genome shotgun (WGS) entry which is preliminary data.</text>
</comment>
<dbReference type="SUPFAM" id="SSF52980">
    <property type="entry name" value="Restriction endonuclease-like"/>
    <property type="match status" value="1"/>
</dbReference>
<dbReference type="OrthoDB" id="4537149at2"/>
<feature type="domain" description="Putative restriction endonuclease" evidence="1">
    <location>
        <begin position="15"/>
        <end position="185"/>
    </location>
</feature>
<accession>A0A371PZT8</accession>
<name>A0A371PZT8_STRIH</name>
<organism evidence="2 3">
    <name type="scientific">Streptomyces inhibens</name>
    <dbReference type="NCBI Taxonomy" id="2293571"/>
    <lineage>
        <taxon>Bacteria</taxon>
        <taxon>Bacillati</taxon>
        <taxon>Actinomycetota</taxon>
        <taxon>Actinomycetes</taxon>
        <taxon>Kitasatosporales</taxon>
        <taxon>Streptomycetaceae</taxon>
        <taxon>Streptomyces</taxon>
    </lineage>
</organism>
<evidence type="ECO:0000313" key="2">
    <source>
        <dbReference type="EMBL" id="REK88007.1"/>
    </source>
</evidence>
<dbReference type="Proteomes" id="UP000262477">
    <property type="component" value="Unassembled WGS sequence"/>
</dbReference>
<dbReference type="PANTHER" id="PTHR35400">
    <property type="entry name" value="SLR1083 PROTEIN"/>
    <property type="match status" value="1"/>
</dbReference>
<proteinExistence type="predicted"/>
<dbReference type="InterPro" id="IPR008538">
    <property type="entry name" value="Uma2"/>
</dbReference>
<dbReference type="AlphaFoldDB" id="A0A371PZT8"/>
<evidence type="ECO:0000313" key="3">
    <source>
        <dbReference type="Proteomes" id="UP000262477"/>
    </source>
</evidence>
<dbReference type="GO" id="GO:0004519">
    <property type="term" value="F:endonuclease activity"/>
    <property type="evidence" value="ECO:0007669"/>
    <property type="project" value="UniProtKB-KW"/>
</dbReference>
<dbReference type="PANTHER" id="PTHR35400:SF3">
    <property type="entry name" value="SLL1072 PROTEIN"/>
    <property type="match status" value="1"/>
</dbReference>
<evidence type="ECO:0000259" key="1">
    <source>
        <dbReference type="Pfam" id="PF05685"/>
    </source>
</evidence>
<keyword evidence="2" id="KW-0540">Nuclease</keyword>